<dbReference type="InterPro" id="IPR029016">
    <property type="entry name" value="GAF-like_dom_sf"/>
</dbReference>
<evidence type="ECO:0000259" key="5">
    <source>
        <dbReference type="PROSITE" id="PS51078"/>
    </source>
</evidence>
<gene>
    <name evidence="6" type="ordered locus">Gura_4346</name>
</gene>
<dbReference type="InterPro" id="IPR036390">
    <property type="entry name" value="WH_DNA-bd_sf"/>
</dbReference>
<name>A5G9M1_GEOUR</name>
<dbReference type="SUPFAM" id="SSF55781">
    <property type="entry name" value="GAF domain-like"/>
    <property type="match status" value="1"/>
</dbReference>
<accession>A5G9M1</accession>
<evidence type="ECO:0000256" key="2">
    <source>
        <dbReference type="ARBA" id="ARBA00023125"/>
    </source>
</evidence>
<dbReference type="AlphaFoldDB" id="A5G9M1"/>
<dbReference type="EMBL" id="CP000698">
    <property type="protein sequence ID" value="ABQ28489.1"/>
    <property type="molecule type" value="Genomic_DNA"/>
</dbReference>
<evidence type="ECO:0000313" key="6">
    <source>
        <dbReference type="EMBL" id="ABQ28489.1"/>
    </source>
</evidence>
<keyword evidence="1" id="KW-0805">Transcription regulation</keyword>
<keyword evidence="3" id="KW-0804">Transcription</keyword>
<evidence type="ECO:0000313" key="7">
    <source>
        <dbReference type="Proteomes" id="UP000006695"/>
    </source>
</evidence>
<dbReference type="InterPro" id="IPR050707">
    <property type="entry name" value="HTH_MetabolicPath_Reg"/>
</dbReference>
<keyword evidence="2" id="KW-0238">DNA-binding</keyword>
<keyword evidence="7" id="KW-1185">Reference proteome</keyword>
<dbReference type="RefSeq" id="WP_011941117.1">
    <property type="nucleotide sequence ID" value="NC_009483.1"/>
</dbReference>
<dbReference type="PANTHER" id="PTHR30136:SF24">
    <property type="entry name" value="HTH-TYPE TRANSCRIPTIONAL REPRESSOR ALLR"/>
    <property type="match status" value="1"/>
</dbReference>
<dbReference type="Pfam" id="PF01614">
    <property type="entry name" value="IclR_C"/>
    <property type="match status" value="1"/>
</dbReference>
<dbReference type="PANTHER" id="PTHR30136">
    <property type="entry name" value="HELIX-TURN-HELIX TRANSCRIPTIONAL REGULATOR, ICLR FAMILY"/>
    <property type="match status" value="1"/>
</dbReference>
<dbReference type="GO" id="GO:0003700">
    <property type="term" value="F:DNA-binding transcription factor activity"/>
    <property type="evidence" value="ECO:0007669"/>
    <property type="project" value="TreeGrafter"/>
</dbReference>
<dbReference type="FunFam" id="1.10.10.10:FF:000056">
    <property type="entry name" value="IclR family transcriptional regulator"/>
    <property type="match status" value="1"/>
</dbReference>
<feature type="domain" description="HTH iclR-type" evidence="4">
    <location>
        <begin position="11"/>
        <end position="73"/>
    </location>
</feature>
<dbReference type="Gene3D" id="3.30.450.40">
    <property type="match status" value="1"/>
</dbReference>
<dbReference type="KEGG" id="gur:Gura_4346"/>
<reference evidence="6 7" key="1">
    <citation type="submission" date="2007-05" db="EMBL/GenBank/DDBJ databases">
        <title>Complete sequence of Geobacter uraniireducens Rf4.</title>
        <authorList>
            <consortium name="US DOE Joint Genome Institute"/>
            <person name="Copeland A."/>
            <person name="Lucas S."/>
            <person name="Lapidus A."/>
            <person name="Barry K."/>
            <person name="Detter J.C."/>
            <person name="Glavina del Rio T."/>
            <person name="Hammon N."/>
            <person name="Israni S."/>
            <person name="Dalin E."/>
            <person name="Tice H."/>
            <person name="Pitluck S."/>
            <person name="Chertkov O."/>
            <person name="Brettin T."/>
            <person name="Bruce D."/>
            <person name="Han C."/>
            <person name="Schmutz J."/>
            <person name="Larimer F."/>
            <person name="Land M."/>
            <person name="Hauser L."/>
            <person name="Kyrpides N."/>
            <person name="Mikhailova N."/>
            <person name="Shelobolina E."/>
            <person name="Aklujkar M."/>
            <person name="Lovley D."/>
            <person name="Richardson P."/>
        </authorList>
    </citation>
    <scope>NUCLEOTIDE SEQUENCE [LARGE SCALE GENOMIC DNA]</scope>
    <source>
        <strain evidence="6 7">Rf4</strain>
    </source>
</reference>
<dbReference type="GO" id="GO:0003677">
    <property type="term" value="F:DNA binding"/>
    <property type="evidence" value="ECO:0007669"/>
    <property type="project" value="UniProtKB-KW"/>
</dbReference>
<organism evidence="6 7">
    <name type="scientific">Geotalea uraniireducens (strain Rf4)</name>
    <name type="common">Geobacter uraniireducens</name>
    <dbReference type="NCBI Taxonomy" id="351605"/>
    <lineage>
        <taxon>Bacteria</taxon>
        <taxon>Pseudomonadati</taxon>
        <taxon>Thermodesulfobacteriota</taxon>
        <taxon>Desulfuromonadia</taxon>
        <taxon>Geobacterales</taxon>
        <taxon>Geobacteraceae</taxon>
        <taxon>Geotalea</taxon>
    </lineage>
</organism>
<evidence type="ECO:0000256" key="1">
    <source>
        <dbReference type="ARBA" id="ARBA00023015"/>
    </source>
</evidence>
<sequence length="263" mass="29960">MKMNRKTNYIIRSVCHALDVLEQFHGDDAELGVSDLSRRLQLPKNNVFRLLATLEHRNYVEQNRNTENYRLGLKTMEMGQMVIRQMGHLGNVRPIMEALVKECNETLCLSILKDFQNVNLDVIEGDNPLRFVPRIGEPLPAYCTSAGKVQIAHLAEEKLKLYIADCQFQRYTLATITDPKLLLRHLRQISQQGYAIESEELEDGARSVAAPVRDYTSNIIGAIAFYGPSTRFIEERMEKELIPLVLKGAREISAMLGHSRNGF</sequence>
<dbReference type="OrthoDB" id="13103at2"/>
<evidence type="ECO:0000259" key="4">
    <source>
        <dbReference type="PROSITE" id="PS51077"/>
    </source>
</evidence>
<feature type="domain" description="IclR-ED" evidence="5">
    <location>
        <begin position="74"/>
        <end position="258"/>
    </location>
</feature>
<dbReference type="SMART" id="SM00346">
    <property type="entry name" value="HTH_ICLR"/>
    <property type="match status" value="1"/>
</dbReference>
<dbReference type="Proteomes" id="UP000006695">
    <property type="component" value="Chromosome"/>
</dbReference>
<proteinExistence type="predicted"/>
<dbReference type="GO" id="GO:0045892">
    <property type="term" value="P:negative regulation of DNA-templated transcription"/>
    <property type="evidence" value="ECO:0007669"/>
    <property type="project" value="TreeGrafter"/>
</dbReference>
<protein>
    <submittedName>
        <fullName evidence="6">Transcriptional regulator, IclR family</fullName>
    </submittedName>
</protein>
<dbReference type="PROSITE" id="PS51077">
    <property type="entry name" value="HTH_ICLR"/>
    <property type="match status" value="1"/>
</dbReference>
<dbReference type="InterPro" id="IPR014757">
    <property type="entry name" value="Tscrpt_reg_IclR_C"/>
</dbReference>
<dbReference type="InterPro" id="IPR036388">
    <property type="entry name" value="WH-like_DNA-bd_sf"/>
</dbReference>
<dbReference type="Pfam" id="PF09339">
    <property type="entry name" value="HTH_IclR"/>
    <property type="match status" value="1"/>
</dbReference>
<dbReference type="InterPro" id="IPR005471">
    <property type="entry name" value="Tscrpt_reg_IclR_N"/>
</dbReference>
<dbReference type="PROSITE" id="PS51078">
    <property type="entry name" value="ICLR_ED"/>
    <property type="match status" value="1"/>
</dbReference>
<dbReference type="Gene3D" id="1.10.10.10">
    <property type="entry name" value="Winged helix-like DNA-binding domain superfamily/Winged helix DNA-binding domain"/>
    <property type="match status" value="1"/>
</dbReference>
<dbReference type="SUPFAM" id="SSF46785">
    <property type="entry name" value="Winged helix' DNA-binding domain"/>
    <property type="match status" value="1"/>
</dbReference>
<dbReference type="HOGENOM" id="CLU_062618_7_1_7"/>
<dbReference type="STRING" id="351605.Gura_4346"/>
<evidence type="ECO:0000256" key="3">
    <source>
        <dbReference type="ARBA" id="ARBA00023163"/>
    </source>
</evidence>